<evidence type="ECO:0000256" key="2">
    <source>
        <dbReference type="ARBA" id="ARBA00023002"/>
    </source>
</evidence>
<evidence type="ECO:0000256" key="3">
    <source>
        <dbReference type="ARBA" id="ARBA00029440"/>
    </source>
</evidence>
<evidence type="ECO:0000313" key="5">
    <source>
        <dbReference type="EMBL" id="TDG68266.1"/>
    </source>
</evidence>
<sequence>MKTIVIQGLGEMGGSLAAALYHQHHIIGVDQNTDIINEACAKQIIHEGTTNLSAVAGKADVIILATPVSVILSTIKTLGQLVLKDDVIITDAGSTKQSIFEQAKITFDQQYITFIGGHAMAGTQNSGLDAVNPTLYQGVPYFLIPIDKQSKQNVPELKQILQSIGANFTEIDTQQHDDLMAMISDVPHIAAFALVNAAVKQLGDAQVFGQYVAGGFKDTTRIAGSNAKVWTDILLSNQDSIVDSLHVYTEALKEIEIALTNGNRLELEALLSRAQDSRQHLGEKA</sequence>
<feature type="domain" description="Prephenate/arogenate dehydrogenase" evidence="4">
    <location>
        <begin position="1"/>
        <end position="285"/>
    </location>
</feature>
<dbReference type="InterPro" id="IPR003099">
    <property type="entry name" value="Prephen_DH"/>
</dbReference>
<evidence type="ECO:0000313" key="6">
    <source>
        <dbReference type="Proteomes" id="UP000295681"/>
    </source>
</evidence>
<dbReference type="PROSITE" id="PS51176">
    <property type="entry name" value="PDH_ADH"/>
    <property type="match status" value="1"/>
</dbReference>
<dbReference type="InterPro" id="IPR046825">
    <property type="entry name" value="PDH_C"/>
</dbReference>
<dbReference type="PANTHER" id="PTHR21363:SF0">
    <property type="entry name" value="PREPHENATE DEHYDROGENASE [NADP(+)]"/>
    <property type="match status" value="1"/>
</dbReference>
<dbReference type="STRING" id="907931.GCA_000165675_00463"/>
<keyword evidence="6" id="KW-1185">Reference proteome</keyword>
<dbReference type="Gene3D" id="3.40.50.720">
    <property type="entry name" value="NAD(P)-binding Rossmann-like Domain"/>
    <property type="match status" value="1"/>
</dbReference>
<proteinExistence type="inferred from homology"/>
<dbReference type="SUPFAM" id="SSF51735">
    <property type="entry name" value="NAD(P)-binding Rossmann-fold domains"/>
    <property type="match status" value="1"/>
</dbReference>
<dbReference type="GO" id="GO:0004665">
    <property type="term" value="F:prephenate dehydrogenase (NADP+) activity"/>
    <property type="evidence" value="ECO:0007669"/>
    <property type="project" value="InterPro"/>
</dbReference>
<comment type="pathway">
    <text evidence="3">Amino-acid biosynthesis.</text>
</comment>
<dbReference type="Proteomes" id="UP000295681">
    <property type="component" value="Unassembled WGS sequence"/>
</dbReference>
<organism evidence="5 6">
    <name type="scientific">Leuconostoc fallax</name>
    <dbReference type="NCBI Taxonomy" id="1251"/>
    <lineage>
        <taxon>Bacteria</taxon>
        <taxon>Bacillati</taxon>
        <taxon>Bacillota</taxon>
        <taxon>Bacilli</taxon>
        <taxon>Lactobacillales</taxon>
        <taxon>Lactobacillaceae</taxon>
        <taxon>Leuconostoc</taxon>
    </lineage>
</organism>
<dbReference type="InterPro" id="IPR046826">
    <property type="entry name" value="PDH_N"/>
</dbReference>
<dbReference type="AlphaFoldDB" id="A0A4R5N8L4"/>
<dbReference type="Gene3D" id="1.10.3660.10">
    <property type="entry name" value="6-phosphogluconate dehydrogenase C-terminal like domain"/>
    <property type="match status" value="1"/>
</dbReference>
<dbReference type="InterPro" id="IPR036291">
    <property type="entry name" value="NAD(P)-bd_dom_sf"/>
</dbReference>
<dbReference type="FunFam" id="3.40.50.720:FF:000208">
    <property type="entry name" value="Prephenate dehydrogenase"/>
    <property type="match status" value="1"/>
</dbReference>
<gene>
    <name evidence="5" type="ORF">C5L23_000572</name>
</gene>
<comment type="caution">
    <text evidence="5">The sequence shown here is derived from an EMBL/GenBank/DDBJ whole genome shotgun (WGS) entry which is preliminary data.</text>
</comment>
<dbReference type="GO" id="GO:0006571">
    <property type="term" value="P:tyrosine biosynthetic process"/>
    <property type="evidence" value="ECO:0007669"/>
    <property type="project" value="InterPro"/>
</dbReference>
<dbReference type="GO" id="GO:0008977">
    <property type="term" value="F:prephenate dehydrogenase (NAD+) activity"/>
    <property type="evidence" value="ECO:0007669"/>
    <property type="project" value="InterPro"/>
</dbReference>
<dbReference type="PANTHER" id="PTHR21363">
    <property type="entry name" value="PREPHENATE DEHYDROGENASE"/>
    <property type="match status" value="1"/>
</dbReference>
<dbReference type="Pfam" id="PF20463">
    <property type="entry name" value="PDH_C"/>
    <property type="match status" value="1"/>
</dbReference>
<reference evidence="5 6" key="1">
    <citation type="journal article" date="2019" name="Appl. Microbiol. Biotechnol.">
        <title>Uncovering carbohydrate metabolism through a genotype-phenotype association study of 56 lactic acid bacteria genomes.</title>
        <authorList>
            <person name="Buron-Moles G."/>
            <person name="Chailyan A."/>
            <person name="Dolejs I."/>
            <person name="Forster J."/>
            <person name="Miks M.H."/>
        </authorList>
    </citation>
    <scope>NUCLEOTIDE SEQUENCE [LARGE SCALE GENOMIC DNA]</scope>
    <source>
        <strain evidence="5 6">ATCC 700006</strain>
    </source>
</reference>
<dbReference type="EMBL" id="PUFI01000014">
    <property type="protein sequence ID" value="TDG68266.1"/>
    <property type="molecule type" value="Genomic_DNA"/>
</dbReference>
<keyword evidence="2" id="KW-0560">Oxidoreductase</keyword>
<dbReference type="InterPro" id="IPR008927">
    <property type="entry name" value="6-PGluconate_DH-like_C_sf"/>
</dbReference>
<dbReference type="Pfam" id="PF02153">
    <property type="entry name" value="PDH_N"/>
    <property type="match status" value="1"/>
</dbReference>
<evidence type="ECO:0000256" key="1">
    <source>
        <dbReference type="ARBA" id="ARBA00007964"/>
    </source>
</evidence>
<evidence type="ECO:0000259" key="4">
    <source>
        <dbReference type="PROSITE" id="PS51176"/>
    </source>
</evidence>
<dbReference type="SUPFAM" id="SSF48179">
    <property type="entry name" value="6-phosphogluconate dehydrogenase C-terminal domain-like"/>
    <property type="match status" value="1"/>
</dbReference>
<name>A0A4R5N8L4_9LACO</name>
<dbReference type="RefSeq" id="WP_010008427.1">
    <property type="nucleotide sequence ID" value="NZ_JAGYGP010000001.1"/>
</dbReference>
<dbReference type="InterPro" id="IPR050812">
    <property type="entry name" value="Preph/Arog_dehydrog"/>
</dbReference>
<comment type="similarity">
    <text evidence="1">Belongs to the prephenate/arogenate dehydrogenase family.</text>
</comment>
<dbReference type="GO" id="GO:0070403">
    <property type="term" value="F:NAD+ binding"/>
    <property type="evidence" value="ECO:0007669"/>
    <property type="project" value="InterPro"/>
</dbReference>
<protein>
    <recommendedName>
        <fullName evidence="4">Prephenate/arogenate dehydrogenase domain-containing protein</fullName>
    </recommendedName>
</protein>
<accession>A0A4R5N8L4</accession>